<reference evidence="1 2" key="1">
    <citation type="submission" date="2019-07" db="EMBL/GenBank/DDBJ databases">
        <title>Whole genome shotgun sequence of Halomonas pacifica NBRC 102220.</title>
        <authorList>
            <person name="Hosoyama A."/>
            <person name="Uohara A."/>
            <person name="Ohji S."/>
            <person name="Ichikawa N."/>
        </authorList>
    </citation>
    <scope>NUCLEOTIDE SEQUENCE [LARGE SCALE GENOMIC DNA]</scope>
    <source>
        <strain evidence="1 2">NBRC 102220</strain>
    </source>
</reference>
<dbReference type="PANTHER" id="PTHR35175">
    <property type="entry name" value="DUF1289 DOMAIN-CONTAINING PROTEIN"/>
    <property type="match status" value="1"/>
</dbReference>
<evidence type="ECO:0000313" key="1">
    <source>
        <dbReference type="EMBL" id="GEK46100.1"/>
    </source>
</evidence>
<evidence type="ECO:0000313" key="2">
    <source>
        <dbReference type="Proteomes" id="UP000321275"/>
    </source>
</evidence>
<dbReference type="InterPro" id="IPR010710">
    <property type="entry name" value="DUF1289"/>
</dbReference>
<dbReference type="Proteomes" id="UP000321275">
    <property type="component" value="Unassembled WGS sequence"/>
</dbReference>
<keyword evidence="2" id="KW-1185">Reference proteome</keyword>
<gene>
    <name evidence="1" type="ORF">HPA02_03830</name>
</gene>
<accession>A0A510XC44</accession>
<comment type="caution">
    <text evidence="1">The sequence shown here is derived from an EMBL/GenBank/DDBJ whole genome shotgun (WGS) entry which is preliminary data.</text>
</comment>
<name>A0A510XC44_9GAMM</name>
<sequence length="151" mass="17009">MSQRIGTPCVGVCSTTVGDTVCRGCQRHLDEIRDWLGYDEAERRRRIDELDALRVAVAARFLAVSDEVLLETQLVRHRIRVRPEQPPLSRAVELLRVGRERIQELSRYGLVRQGDGLDLTPARLFACLNEALGQAARARVDHSLTDSQYSG</sequence>
<proteinExistence type="predicted"/>
<dbReference type="EMBL" id="BJUK01000003">
    <property type="protein sequence ID" value="GEK46100.1"/>
    <property type="molecule type" value="Genomic_DNA"/>
</dbReference>
<organism evidence="1 2">
    <name type="scientific">Bisbaumannia pacifica</name>
    <dbReference type="NCBI Taxonomy" id="77098"/>
    <lineage>
        <taxon>Bacteria</taxon>
        <taxon>Pseudomonadati</taxon>
        <taxon>Pseudomonadota</taxon>
        <taxon>Gammaproteobacteria</taxon>
        <taxon>Oceanospirillales</taxon>
        <taxon>Halomonadaceae</taxon>
        <taxon>Bisbaumannia</taxon>
    </lineage>
</organism>
<dbReference type="Pfam" id="PF06945">
    <property type="entry name" value="DUF1289"/>
    <property type="match status" value="1"/>
</dbReference>
<protein>
    <recommendedName>
        <fullName evidence="3">DUF1289 domain-containing protein</fullName>
    </recommendedName>
</protein>
<dbReference type="PANTHER" id="PTHR35175:SF1">
    <property type="entry name" value="OXIDOREDUCTASE"/>
    <property type="match status" value="1"/>
</dbReference>
<dbReference type="OrthoDB" id="5296987at2"/>
<evidence type="ECO:0008006" key="3">
    <source>
        <dbReference type="Google" id="ProtNLM"/>
    </source>
</evidence>
<dbReference type="RefSeq" id="WP_146801353.1">
    <property type="nucleotide sequence ID" value="NZ_BJUK01000003.1"/>
</dbReference>
<dbReference type="AlphaFoldDB" id="A0A510XC44"/>